<feature type="transmembrane region" description="Helical" evidence="5">
    <location>
        <begin position="69"/>
        <end position="102"/>
    </location>
</feature>
<dbReference type="InterPro" id="IPR049453">
    <property type="entry name" value="Memb_transporter_dom"/>
</dbReference>
<feature type="transmembrane region" description="Helical" evidence="5">
    <location>
        <begin position="20"/>
        <end position="37"/>
    </location>
</feature>
<feature type="domain" description="Integral membrane bound transporter" evidence="6">
    <location>
        <begin position="347"/>
        <end position="470"/>
    </location>
</feature>
<evidence type="ECO:0000313" key="10">
    <source>
        <dbReference type="Proteomes" id="UP001500220"/>
    </source>
</evidence>
<dbReference type="EMBL" id="BAAAHC010000005">
    <property type="protein sequence ID" value="GAA0511109.1"/>
    <property type="molecule type" value="Genomic_DNA"/>
</dbReference>
<keyword evidence="4 5" id="KW-0472">Membrane</keyword>
<feature type="transmembrane region" description="Helical" evidence="5">
    <location>
        <begin position="456"/>
        <end position="478"/>
    </location>
</feature>
<sequence length="653" mass="68585">MRERLTTQSGAPDPRQRQYAVLVLVAVVVGTAIGWLLDLHTPALVAGLTAVLALVASGGQSLRSDLYRFAWFTPALVLTMTVGPLLANVPVLAGAVVAVVVFGTGMLPALGEHYHVGGQTFAAATLVSTTTGIGADQPVLVLLGSSVAGALFALVLRVVIGLSDPTRATRVAVARTLLARGPGVVESAAAAWRADGSSTWLGQVLAGAARFRAARETLLAQAQQSDRIEAERLRQIVAEADQVAAELARSVRARACTGLPAAARRDPAQAVVARGGRQDLPDAVQGINQGLDRIRAAVVRRVDTPLPPPAPGARRERLLGAVRAHLSFRSSLFRHALRCTLAVAFGMVIVALLRDPSASSLLLALYVVLQPAARDSMTGALERTGGAVLGVTALAIVITLLPGAFLLVPLVIAGMLLNMPRLRTDYQVLLSCLIVITVVDQAMRLERPLVNVGISFAANTAVGAAIALIVGYVSYLVLPSSILPDVRGAVRSTVWAVSELLRSVRAAGQGVDLPTALQAAHVLALRRTQDLLGMPALLDGTGEETDDDRATRDAAIALDALRQDVATLAFRPEAEQAVAVPALRAVDDLLGGKPTAKIPDVPEGSAPATELLASSLVENALHARQAIDRTFGYDNPWKSYTISFVRTERLHIR</sequence>
<evidence type="ECO:0000256" key="2">
    <source>
        <dbReference type="ARBA" id="ARBA00022692"/>
    </source>
</evidence>
<feature type="transmembrane region" description="Helical" evidence="5">
    <location>
        <begin position="387"/>
        <end position="414"/>
    </location>
</feature>
<evidence type="ECO:0000313" key="8">
    <source>
        <dbReference type="EMBL" id="GGI68075.1"/>
    </source>
</evidence>
<dbReference type="GO" id="GO:0016020">
    <property type="term" value="C:membrane"/>
    <property type="evidence" value="ECO:0007669"/>
    <property type="project" value="UniProtKB-SubCell"/>
</dbReference>
<reference evidence="8" key="3">
    <citation type="submission" date="2020-09" db="EMBL/GenBank/DDBJ databases">
        <authorList>
            <person name="Sun Q."/>
            <person name="Zhou Y."/>
        </authorList>
    </citation>
    <scope>NUCLEOTIDE SEQUENCE</scope>
    <source>
        <strain evidence="8">CGMCC 4.7206</strain>
    </source>
</reference>
<reference evidence="7" key="4">
    <citation type="submission" date="2023-12" db="EMBL/GenBank/DDBJ databases">
        <authorList>
            <person name="Sun Q."/>
            <person name="Inoue M."/>
        </authorList>
    </citation>
    <scope>NUCLEOTIDE SEQUENCE</scope>
    <source>
        <strain evidence="7">JCM 10664</strain>
    </source>
</reference>
<dbReference type="Proteomes" id="UP001500220">
    <property type="component" value="Unassembled WGS sequence"/>
</dbReference>
<protein>
    <recommendedName>
        <fullName evidence="6">Integral membrane bound transporter domain-containing protein</fullName>
    </recommendedName>
</protein>
<reference evidence="7 10" key="2">
    <citation type="journal article" date="2019" name="Int. J. Syst. Evol. Microbiol.">
        <title>The Global Catalogue of Microorganisms (GCM) 10K type strain sequencing project: providing services to taxonomists for standard genome sequencing and annotation.</title>
        <authorList>
            <consortium name="The Broad Institute Genomics Platform"/>
            <consortium name="The Broad Institute Genome Sequencing Center for Infectious Disease"/>
            <person name="Wu L."/>
            <person name="Ma J."/>
        </authorList>
    </citation>
    <scope>NUCLEOTIDE SEQUENCE [LARGE SCALE GENOMIC DNA]</scope>
    <source>
        <strain evidence="7 10">JCM 10664</strain>
    </source>
</reference>
<evidence type="ECO:0000313" key="7">
    <source>
        <dbReference type="EMBL" id="GAA0511109.1"/>
    </source>
</evidence>
<evidence type="ECO:0000256" key="4">
    <source>
        <dbReference type="ARBA" id="ARBA00023136"/>
    </source>
</evidence>
<comment type="subcellular location">
    <subcellularLocation>
        <location evidence="1">Membrane</location>
        <topology evidence="1">Multi-pass membrane protein</topology>
    </subcellularLocation>
</comment>
<organism evidence="8 9">
    <name type="scientific">Saccharopolyspora thermophila</name>
    <dbReference type="NCBI Taxonomy" id="89367"/>
    <lineage>
        <taxon>Bacteria</taxon>
        <taxon>Bacillati</taxon>
        <taxon>Actinomycetota</taxon>
        <taxon>Actinomycetes</taxon>
        <taxon>Pseudonocardiales</taxon>
        <taxon>Pseudonocardiaceae</taxon>
        <taxon>Saccharopolyspora</taxon>
    </lineage>
</organism>
<feature type="transmembrane region" description="Helical" evidence="5">
    <location>
        <begin position="43"/>
        <end position="62"/>
    </location>
</feature>
<evidence type="ECO:0000313" key="9">
    <source>
        <dbReference type="Proteomes" id="UP000597989"/>
    </source>
</evidence>
<feature type="transmembrane region" description="Helical" evidence="5">
    <location>
        <begin position="335"/>
        <end position="353"/>
    </location>
</feature>
<dbReference type="Pfam" id="PF13515">
    <property type="entry name" value="FUSC_2"/>
    <property type="match status" value="1"/>
</dbReference>
<reference evidence="8 9" key="1">
    <citation type="journal article" date="2014" name="Int. J. Syst. Evol. Microbiol.">
        <title>Complete genome sequence of Corynebacterium casei LMG S-19264T (=DSM 44701T), isolated from a smear-ripened cheese.</title>
        <authorList>
            <consortium name="US DOE Joint Genome Institute (JGI-PGF)"/>
            <person name="Walter F."/>
            <person name="Albersmeier A."/>
            <person name="Kalinowski J."/>
            <person name="Ruckert C."/>
        </authorList>
    </citation>
    <scope>NUCLEOTIDE SEQUENCE [LARGE SCALE GENOMIC DNA]</scope>
    <source>
        <strain evidence="8 9">CGMCC 4.7206</strain>
    </source>
</reference>
<dbReference type="Proteomes" id="UP000597989">
    <property type="component" value="Unassembled WGS sequence"/>
</dbReference>
<name>A0A917JH87_9PSEU</name>
<feature type="transmembrane region" description="Helical" evidence="5">
    <location>
        <begin position="139"/>
        <end position="160"/>
    </location>
</feature>
<evidence type="ECO:0000256" key="1">
    <source>
        <dbReference type="ARBA" id="ARBA00004141"/>
    </source>
</evidence>
<gene>
    <name evidence="7" type="ORF">GCM10009545_11420</name>
    <name evidence="8" type="ORF">GCM10011581_01200</name>
</gene>
<accession>A0A917JH87</accession>
<comment type="caution">
    <text evidence="8">The sequence shown here is derived from an EMBL/GenBank/DDBJ whole genome shotgun (WGS) entry which is preliminary data.</text>
</comment>
<keyword evidence="2 5" id="KW-0812">Transmembrane</keyword>
<dbReference type="EMBL" id="BMMT01000001">
    <property type="protein sequence ID" value="GGI68075.1"/>
    <property type="molecule type" value="Genomic_DNA"/>
</dbReference>
<keyword evidence="10" id="KW-1185">Reference proteome</keyword>
<keyword evidence="3 5" id="KW-1133">Transmembrane helix</keyword>
<dbReference type="AlphaFoldDB" id="A0A917JH87"/>
<proteinExistence type="predicted"/>
<evidence type="ECO:0000256" key="5">
    <source>
        <dbReference type="SAM" id="Phobius"/>
    </source>
</evidence>
<evidence type="ECO:0000259" key="6">
    <source>
        <dbReference type="Pfam" id="PF13515"/>
    </source>
</evidence>
<evidence type="ECO:0000256" key="3">
    <source>
        <dbReference type="ARBA" id="ARBA00022989"/>
    </source>
</evidence>